<dbReference type="EMBL" id="JBJQOH010000003">
    <property type="protein sequence ID" value="KAL3692731.1"/>
    <property type="molecule type" value="Genomic_DNA"/>
</dbReference>
<protein>
    <recommendedName>
        <fullName evidence="3">Reverse transcriptase domain-containing protein</fullName>
    </recommendedName>
</protein>
<dbReference type="AlphaFoldDB" id="A0ABD3HP66"/>
<evidence type="ECO:0008006" key="3">
    <source>
        <dbReference type="Google" id="ProtNLM"/>
    </source>
</evidence>
<reference evidence="1 2" key="1">
    <citation type="submission" date="2024-09" db="EMBL/GenBank/DDBJ databases">
        <title>Chromosome-scale assembly of Riccia sorocarpa.</title>
        <authorList>
            <person name="Paukszto L."/>
        </authorList>
    </citation>
    <scope>NUCLEOTIDE SEQUENCE [LARGE SCALE GENOMIC DNA]</scope>
    <source>
        <strain evidence="1">LP-2024</strain>
        <tissue evidence="1">Aerial parts of the thallus</tissue>
    </source>
</reference>
<keyword evidence="2" id="KW-1185">Reference proteome</keyword>
<dbReference type="Proteomes" id="UP001633002">
    <property type="component" value="Unassembled WGS sequence"/>
</dbReference>
<organism evidence="1 2">
    <name type="scientific">Riccia sorocarpa</name>
    <dbReference type="NCBI Taxonomy" id="122646"/>
    <lineage>
        <taxon>Eukaryota</taxon>
        <taxon>Viridiplantae</taxon>
        <taxon>Streptophyta</taxon>
        <taxon>Embryophyta</taxon>
        <taxon>Marchantiophyta</taxon>
        <taxon>Marchantiopsida</taxon>
        <taxon>Marchantiidae</taxon>
        <taxon>Marchantiales</taxon>
        <taxon>Ricciaceae</taxon>
        <taxon>Riccia</taxon>
    </lineage>
</organism>
<evidence type="ECO:0000313" key="2">
    <source>
        <dbReference type="Proteomes" id="UP001633002"/>
    </source>
</evidence>
<name>A0ABD3HP66_9MARC</name>
<sequence length="213" mass="23976">MPDAKMIADFKRSGKADSVLLISSSCNVVAEGTSGRGFGVWAVIETSKGLVGYTSYTCPWEEAEKGRAEQEAASTATTRQEVLQLINKRLTREQNRKMRCMPDEELNEKTVKGLPKEKSPGIDGVVIEILIMGWQFMQDDCRDIIENVLSLRLAQEWTYVLGQETVFVKLDFQKAYDRVSHQFLWDTLAAVDMEADNVAMIRGIVEGADRRFT</sequence>
<evidence type="ECO:0000313" key="1">
    <source>
        <dbReference type="EMBL" id="KAL3692731.1"/>
    </source>
</evidence>
<comment type="caution">
    <text evidence="1">The sequence shown here is derived from an EMBL/GenBank/DDBJ whole genome shotgun (WGS) entry which is preliminary data.</text>
</comment>
<gene>
    <name evidence="1" type="ORF">R1sor_006382</name>
</gene>
<proteinExistence type="predicted"/>
<accession>A0ABD3HP66</accession>